<feature type="compositionally biased region" description="Basic and acidic residues" evidence="1">
    <location>
        <begin position="12"/>
        <end position="26"/>
    </location>
</feature>
<reference evidence="2 3" key="1">
    <citation type="journal article" date="2019" name="Sci. Rep.">
        <title>Orb-weaving spider Araneus ventricosus genome elucidates the spidroin gene catalogue.</title>
        <authorList>
            <person name="Kono N."/>
            <person name="Nakamura H."/>
            <person name="Ohtoshi R."/>
            <person name="Moran D.A.P."/>
            <person name="Shinohara A."/>
            <person name="Yoshida Y."/>
            <person name="Fujiwara M."/>
            <person name="Mori M."/>
            <person name="Tomita M."/>
            <person name="Arakawa K."/>
        </authorList>
    </citation>
    <scope>NUCLEOTIDE SEQUENCE [LARGE SCALE GENOMIC DNA]</scope>
</reference>
<evidence type="ECO:0000313" key="3">
    <source>
        <dbReference type="Proteomes" id="UP000499080"/>
    </source>
</evidence>
<dbReference type="EMBL" id="BGPR01006107">
    <property type="protein sequence ID" value="GBN16117.1"/>
    <property type="molecule type" value="Genomic_DNA"/>
</dbReference>
<evidence type="ECO:0008006" key="4">
    <source>
        <dbReference type="Google" id="ProtNLM"/>
    </source>
</evidence>
<proteinExistence type="predicted"/>
<dbReference type="Proteomes" id="UP000499080">
    <property type="component" value="Unassembled WGS sequence"/>
</dbReference>
<protein>
    <recommendedName>
        <fullName evidence="4">Retrovirus-related Pol polyprotein from transposon TNT 1-94</fullName>
    </recommendedName>
</protein>
<name>A0A4Y2LRX8_ARAVE</name>
<organism evidence="2 3">
    <name type="scientific">Araneus ventricosus</name>
    <name type="common">Orbweaver spider</name>
    <name type="synonym">Epeira ventricosa</name>
    <dbReference type="NCBI Taxonomy" id="182803"/>
    <lineage>
        <taxon>Eukaryota</taxon>
        <taxon>Metazoa</taxon>
        <taxon>Ecdysozoa</taxon>
        <taxon>Arthropoda</taxon>
        <taxon>Chelicerata</taxon>
        <taxon>Arachnida</taxon>
        <taxon>Araneae</taxon>
        <taxon>Araneomorphae</taxon>
        <taxon>Entelegynae</taxon>
        <taxon>Araneoidea</taxon>
        <taxon>Araneidae</taxon>
        <taxon>Araneus</taxon>
    </lineage>
</organism>
<sequence>MGLKDASIHQLGIEESRLQKPEDTKRQKFPYRQAVGALNYLMMGTRPDIDYNIGYLSRLLESPSAEDDARVKSVPLHNRYH</sequence>
<comment type="caution">
    <text evidence="2">The sequence shown here is derived from an EMBL/GenBank/DDBJ whole genome shotgun (WGS) entry which is preliminary data.</text>
</comment>
<feature type="region of interest" description="Disordered" evidence="1">
    <location>
        <begin position="1"/>
        <end position="26"/>
    </location>
</feature>
<evidence type="ECO:0000256" key="1">
    <source>
        <dbReference type="SAM" id="MobiDB-lite"/>
    </source>
</evidence>
<keyword evidence="3" id="KW-1185">Reference proteome</keyword>
<dbReference type="AlphaFoldDB" id="A0A4Y2LRX8"/>
<evidence type="ECO:0000313" key="2">
    <source>
        <dbReference type="EMBL" id="GBN16117.1"/>
    </source>
</evidence>
<gene>
    <name evidence="2" type="ORF">AVEN_166937_1</name>
</gene>
<accession>A0A4Y2LRX8</accession>
<dbReference type="OrthoDB" id="411615at2759"/>